<evidence type="ECO:0000313" key="1">
    <source>
        <dbReference type="EMBL" id="CNF27966.1"/>
    </source>
</evidence>
<name>A0ABM9SNP3_9GAMM</name>
<comment type="caution">
    <text evidence="1">The sequence shown here is derived from an EMBL/GenBank/DDBJ whole genome shotgun (WGS) entry which is preliminary data.</text>
</comment>
<reference evidence="1 2" key="1">
    <citation type="submission" date="2015-03" db="EMBL/GenBank/DDBJ databases">
        <authorList>
            <consortium name="Pathogen Informatics"/>
            <person name="Murphy D."/>
        </authorList>
    </citation>
    <scope>NUCLEOTIDE SEQUENCE [LARGE SCALE GENOMIC DNA]</scope>
    <source>
        <strain evidence="2">type strain: CIP110231</strain>
    </source>
</reference>
<keyword evidence="2" id="KW-1185">Reference proteome</keyword>
<protein>
    <submittedName>
        <fullName evidence="1">Uncharacterized protein</fullName>
    </submittedName>
</protein>
<accession>A0ABM9SNP3</accession>
<evidence type="ECO:0000313" key="2">
    <source>
        <dbReference type="Proteomes" id="UP000040578"/>
    </source>
</evidence>
<organism evidence="1 2">
    <name type="scientific">Yersinia nurmii</name>
    <dbReference type="NCBI Taxonomy" id="685706"/>
    <lineage>
        <taxon>Bacteria</taxon>
        <taxon>Pseudomonadati</taxon>
        <taxon>Pseudomonadota</taxon>
        <taxon>Gammaproteobacteria</taxon>
        <taxon>Enterobacterales</taxon>
        <taxon>Yersiniaceae</taxon>
        <taxon>Yersinia</taxon>
    </lineage>
</organism>
<dbReference type="RefSeq" id="WP_049602372.1">
    <property type="nucleotide sequence ID" value="NZ_CPYD01000023.1"/>
</dbReference>
<dbReference type="Proteomes" id="UP000040578">
    <property type="component" value="Unassembled WGS sequence"/>
</dbReference>
<gene>
    <name evidence="1" type="ORF">ERS137967_03723</name>
</gene>
<sequence>MATKKKKTDGSCEYLTSDDCTFLVMRGDYDKDAIIKAAIEQKQIGSDDAPDWLDARYYQSHYKVSPIGGGGYSSWHHPRDTPCKGSFFASVLQWD</sequence>
<dbReference type="EMBL" id="CPYD01000023">
    <property type="protein sequence ID" value="CNF27966.1"/>
    <property type="molecule type" value="Genomic_DNA"/>
</dbReference>
<proteinExistence type="predicted"/>